<dbReference type="Proteomes" id="UP000544134">
    <property type="component" value="Unassembled WGS sequence"/>
</dbReference>
<comment type="caution">
    <text evidence="1">The sequence shown here is derived from an EMBL/GenBank/DDBJ whole genome shotgun (WGS) entry which is preliminary data.</text>
</comment>
<dbReference type="RefSeq" id="WP_169488880.1">
    <property type="nucleotide sequence ID" value="NZ_JABBGJ010000036.1"/>
</dbReference>
<evidence type="ECO:0000313" key="2">
    <source>
        <dbReference type="Proteomes" id="UP000544134"/>
    </source>
</evidence>
<accession>A0A848IQH8</accession>
<protein>
    <recommendedName>
        <fullName evidence="3">Sulfotransferase family protein</fullName>
    </recommendedName>
</protein>
<sequence length="464" mass="51339">MTATQRKNPGQVSYKAIPRREDLQPLTEIQLTLRSMTPETKAVFLHAGYRTAGTWLWSCFRHLNEVTAYYEPLHEMLSTIDSVNLATSTADSWHSGHPKLEKPYFAEFAHLLGPGGRGIPGYEERFSIDRFTGQTPDGADRLEAYLRDLIGAAHEQGGVPVFKFCRSLGRLQWFRSTFPDAVHIVVEKNPISQWRSCWDLLARHGNPHFVAVPFAVLALNKHTPMVSRMLDALQVDLPEVSPGPGEETFGPTLDFFKQHAVNVAPAAAYRAFLGHWLLTLQHAATHAHAIFDCDLAARSPAYTQAAERWVADLTGLAPSFASARQASGDDRHCGFDASEGLKIHLEAMHFGKEMVRSGAVHPDTFSLWTSKLAQATQVLAFGAQANWPQTQVPLHRATRIVDVALIDGAGFDTVLAGELAATRAALGEVRQQLARLQRSPFWRLTESVRRLCSPKRSANSAHDG</sequence>
<dbReference type="Gene3D" id="3.40.50.300">
    <property type="entry name" value="P-loop containing nucleotide triphosphate hydrolases"/>
    <property type="match status" value="1"/>
</dbReference>
<reference evidence="1 2" key="1">
    <citation type="submission" date="2020-04" db="EMBL/GenBank/DDBJ databases">
        <title>Paraburkholderia sp. RP-4-7 isolated from soil.</title>
        <authorList>
            <person name="Dahal R.H."/>
        </authorList>
    </citation>
    <scope>NUCLEOTIDE SEQUENCE [LARGE SCALE GENOMIC DNA]</scope>
    <source>
        <strain evidence="1 2">RP-4-7</strain>
    </source>
</reference>
<evidence type="ECO:0000313" key="1">
    <source>
        <dbReference type="EMBL" id="NMM02064.1"/>
    </source>
</evidence>
<proteinExistence type="predicted"/>
<name>A0A848IQH8_9BURK</name>
<evidence type="ECO:0008006" key="3">
    <source>
        <dbReference type="Google" id="ProtNLM"/>
    </source>
</evidence>
<dbReference type="InterPro" id="IPR027417">
    <property type="entry name" value="P-loop_NTPase"/>
</dbReference>
<organism evidence="1 2">
    <name type="scientific">Paraburkholderia polaris</name>
    <dbReference type="NCBI Taxonomy" id="2728848"/>
    <lineage>
        <taxon>Bacteria</taxon>
        <taxon>Pseudomonadati</taxon>
        <taxon>Pseudomonadota</taxon>
        <taxon>Betaproteobacteria</taxon>
        <taxon>Burkholderiales</taxon>
        <taxon>Burkholderiaceae</taxon>
        <taxon>Paraburkholderia</taxon>
    </lineage>
</organism>
<gene>
    <name evidence="1" type="ORF">HHL24_29570</name>
</gene>
<dbReference type="SUPFAM" id="SSF52540">
    <property type="entry name" value="P-loop containing nucleoside triphosphate hydrolases"/>
    <property type="match status" value="1"/>
</dbReference>
<dbReference type="EMBL" id="JABBGJ010000036">
    <property type="protein sequence ID" value="NMM02064.1"/>
    <property type="molecule type" value="Genomic_DNA"/>
</dbReference>
<keyword evidence="2" id="KW-1185">Reference proteome</keyword>
<dbReference type="AlphaFoldDB" id="A0A848IQH8"/>